<dbReference type="PROSITE" id="PS51257">
    <property type="entry name" value="PROKAR_LIPOPROTEIN"/>
    <property type="match status" value="1"/>
</dbReference>
<dbReference type="RefSeq" id="WP_135764285.1">
    <property type="nucleotide sequence ID" value="NZ_RQHV01000045.1"/>
</dbReference>
<dbReference type="InterPro" id="IPR025113">
    <property type="entry name" value="TRL-like"/>
</dbReference>
<dbReference type="OrthoDB" id="331628at2"/>
<dbReference type="AlphaFoldDB" id="A0A4R9LT12"/>
<evidence type="ECO:0000313" key="2">
    <source>
        <dbReference type="Proteomes" id="UP000298264"/>
    </source>
</evidence>
<accession>A0A4R9LT12</accession>
<comment type="caution">
    <text evidence="1">The sequence shown here is derived from an EMBL/GenBank/DDBJ whole genome shotgun (WGS) entry which is preliminary data.</text>
</comment>
<dbReference type="EMBL" id="RQHV01000045">
    <property type="protein sequence ID" value="TGN10222.1"/>
    <property type="molecule type" value="Genomic_DNA"/>
</dbReference>
<keyword evidence="2" id="KW-1185">Reference proteome</keyword>
<proteinExistence type="predicted"/>
<organism evidence="1 2">
    <name type="scientific">Leptospira ilyithenensis</name>
    <dbReference type="NCBI Taxonomy" id="2484901"/>
    <lineage>
        <taxon>Bacteria</taxon>
        <taxon>Pseudomonadati</taxon>
        <taxon>Spirochaetota</taxon>
        <taxon>Spirochaetia</taxon>
        <taxon>Leptospirales</taxon>
        <taxon>Leptospiraceae</taxon>
        <taxon>Leptospira</taxon>
    </lineage>
</organism>
<sequence length="102" mass="10674">MKFLILLSGLLFSGCVTTGFISPLGSAVFKVDQEPVTLGPSPSFAKKGEACSINLFGLYAGGDSSLIHAMHKGGISKVGIVDRSVTNIFLVYGQVCTIVYGE</sequence>
<protein>
    <submittedName>
        <fullName evidence="1">TRL-like protein family</fullName>
    </submittedName>
</protein>
<name>A0A4R9LT12_9LEPT</name>
<evidence type="ECO:0000313" key="1">
    <source>
        <dbReference type="EMBL" id="TGN10222.1"/>
    </source>
</evidence>
<dbReference type="Proteomes" id="UP000298264">
    <property type="component" value="Unassembled WGS sequence"/>
</dbReference>
<gene>
    <name evidence="1" type="ORF">EHS11_10065</name>
</gene>
<dbReference type="Pfam" id="PF13146">
    <property type="entry name" value="TRL"/>
    <property type="match status" value="1"/>
</dbReference>
<reference evidence="1" key="1">
    <citation type="journal article" date="2019" name="PLoS Negl. Trop. Dis.">
        <title>Revisiting the worldwide diversity of Leptospira species in the environment.</title>
        <authorList>
            <person name="Vincent A.T."/>
            <person name="Schiettekatte O."/>
            <person name="Bourhy P."/>
            <person name="Veyrier F.J."/>
            <person name="Picardeau M."/>
        </authorList>
    </citation>
    <scope>NUCLEOTIDE SEQUENCE [LARGE SCALE GENOMIC DNA]</scope>
    <source>
        <strain evidence="1">201400974</strain>
    </source>
</reference>